<protein>
    <submittedName>
        <fullName evidence="7">AI-2E family transporter</fullName>
    </submittedName>
</protein>
<reference evidence="7" key="1">
    <citation type="submission" date="2020-12" db="EMBL/GenBank/DDBJ databases">
        <title>Bacterial taxonomy.</title>
        <authorList>
            <person name="Pan X."/>
        </authorList>
    </citation>
    <scope>NUCLEOTIDE SEQUENCE</scope>
    <source>
        <strain evidence="7">KCTC 52957</strain>
    </source>
</reference>
<comment type="subcellular location">
    <subcellularLocation>
        <location evidence="1">Membrane</location>
        <topology evidence="1">Multi-pass membrane protein</topology>
    </subcellularLocation>
</comment>
<evidence type="ECO:0000256" key="4">
    <source>
        <dbReference type="ARBA" id="ARBA00022989"/>
    </source>
</evidence>
<feature type="transmembrane region" description="Helical" evidence="6">
    <location>
        <begin position="34"/>
        <end position="51"/>
    </location>
</feature>
<comment type="caution">
    <text evidence="7">The sequence shown here is derived from an EMBL/GenBank/DDBJ whole genome shotgun (WGS) entry which is preliminary data.</text>
</comment>
<dbReference type="EMBL" id="JAEKPD010000007">
    <property type="protein sequence ID" value="MBJ3762647.1"/>
    <property type="molecule type" value="Genomic_DNA"/>
</dbReference>
<name>A0A934M9K4_9RHOB</name>
<dbReference type="Pfam" id="PF01594">
    <property type="entry name" value="AI-2E_transport"/>
    <property type="match status" value="1"/>
</dbReference>
<dbReference type="AlphaFoldDB" id="A0A934M9K4"/>
<evidence type="ECO:0000313" key="8">
    <source>
        <dbReference type="Proteomes" id="UP000642488"/>
    </source>
</evidence>
<feature type="transmembrane region" description="Helical" evidence="6">
    <location>
        <begin position="82"/>
        <end position="103"/>
    </location>
</feature>
<accession>A0A934M9K4</accession>
<organism evidence="7 8">
    <name type="scientific">Palleronia pontilimi</name>
    <dbReference type="NCBI Taxonomy" id="1964209"/>
    <lineage>
        <taxon>Bacteria</taxon>
        <taxon>Pseudomonadati</taxon>
        <taxon>Pseudomonadota</taxon>
        <taxon>Alphaproteobacteria</taxon>
        <taxon>Rhodobacterales</taxon>
        <taxon>Roseobacteraceae</taxon>
        <taxon>Palleronia</taxon>
    </lineage>
</organism>
<feature type="transmembrane region" description="Helical" evidence="6">
    <location>
        <begin position="336"/>
        <end position="357"/>
    </location>
</feature>
<evidence type="ECO:0000256" key="6">
    <source>
        <dbReference type="SAM" id="Phobius"/>
    </source>
</evidence>
<sequence length="390" mass="41386">MSPLPPIDEIDPDKLSVESYRAESVRQLTKIRHLLAFLSLLAATLACFFAKDVLLPLILGVMLALTLSPIVRSAGRVGIPAALSAAVLVLGLGVGIVMAGYAASGPVAGWMEQAPEMGDRLRDKLRGVSESVEKVKEASAEVEEIADQTGDLRVQKVAIQQPGILNSAVSNAASAVTTLAVALVFALFLLASGDMFRAKLVEVMPKLSDKKRALKIMSGVERAISRYLLTITLINAGLGLAVFALMAAAGLPKPYVWGLVAFVFNFLPFLGAIAGVILVAMFSILSFDTLGQATIPPLLFLAATSVEGQFVTPAILGRRLELNTVSVFVTVVFWGWLWGIPGALMAVPFLVIVKVICDNLDSLSTLGHFLGASDMRVRVDEPVEPGVRPA</sequence>
<dbReference type="RefSeq" id="WP_198915825.1">
    <property type="nucleotide sequence ID" value="NZ_JAEKPD010000007.1"/>
</dbReference>
<keyword evidence="4 6" id="KW-1133">Transmembrane helix</keyword>
<feature type="transmembrane region" description="Helical" evidence="6">
    <location>
        <begin position="297"/>
        <end position="316"/>
    </location>
</feature>
<comment type="similarity">
    <text evidence="2">Belongs to the autoinducer-2 exporter (AI-2E) (TC 2.A.86) family.</text>
</comment>
<evidence type="ECO:0000256" key="3">
    <source>
        <dbReference type="ARBA" id="ARBA00022692"/>
    </source>
</evidence>
<feature type="transmembrane region" description="Helical" evidence="6">
    <location>
        <begin position="172"/>
        <end position="191"/>
    </location>
</feature>
<keyword evidence="3 6" id="KW-0812">Transmembrane</keyword>
<evidence type="ECO:0000256" key="5">
    <source>
        <dbReference type="ARBA" id="ARBA00023136"/>
    </source>
</evidence>
<dbReference type="GO" id="GO:0055085">
    <property type="term" value="P:transmembrane transport"/>
    <property type="evidence" value="ECO:0007669"/>
    <property type="project" value="TreeGrafter"/>
</dbReference>
<gene>
    <name evidence="7" type="ORF">ILP92_07805</name>
</gene>
<dbReference type="Proteomes" id="UP000642488">
    <property type="component" value="Unassembled WGS sequence"/>
</dbReference>
<evidence type="ECO:0000256" key="2">
    <source>
        <dbReference type="ARBA" id="ARBA00009773"/>
    </source>
</evidence>
<evidence type="ECO:0000313" key="7">
    <source>
        <dbReference type="EMBL" id="MBJ3762647.1"/>
    </source>
</evidence>
<keyword evidence="8" id="KW-1185">Reference proteome</keyword>
<feature type="transmembrane region" description="Helical" evidence="6">
    <location>
        <begin position="57"/>
        <end position="75"/>
    </location>
</feature>
<dbReference type="PANTHER" id="PTHR21716">
    <property type="entry name" value="TRANSMEMBRANE PROTEIN"/>
    <property type="match status" value="1"/>
</dbReference>
<dbReference type="PANTHER" id="PTHR21716:SF16">
    <property type="entry name" value="BLL1467 PROTEIN"/>
    <property type="match status" value="1"/>
</dbReference>
<feature type="transmembrane region" description="Helical" evidence="6">
    <location>
        <begin position="255"/>
        <end position="285"/>
    </location>
</feature>
<proteinExistence type="inferred from homology"/>
<dbReference type="InterPro" id="IPR002549">
    <property type="entry name" value="AI-2E-like"/>
</dbReference>
<feature type="transmembrane region" description="Helical" evidence="6">
    <location>
        <begin position="227"/>
        <end position="249"/>
    </location>
</feature>
<keyword evidence="5 6" id="KW-0472">Membrane</keyword>
<evidence type="ECO:0000256" key="1">
    <source>
        <dbReference type="ARBA" id="ARBA00004141"/>
    </source>
</evidence>
<dbReference type="GO" id="GO:0016020">
    <property type="term" value="C:membrane"/>
    <property type="evidence" value="ECO:0007669"/>
    <property type="project" value="UniProtKB-SubCell"/>
</dbReference>